<evidence type="ECO:0000256" key="10">
    <source>
        <dbReference type="ARBA" id="ARBA00042102"/>
    </source>
</evidence>
<accession>A0ABV8USY8</accession>
<dbReference type="GO" id="GO:0008902">
    <property type="term" value="F:hydroxymethylpyrimidine kinase activity"/>
    <property type="evidence" value="ECO:0007669"/>
    <property type="project" value="UniProtKB-EC"/>
</dbReference>
<proteinExistence type="inferred from homology"/>
<comment type="pathway">
    <text evidence="9">Cofactor biosynthesis; thiamine diphosphate biosynthesis; 4-amino-2-methyl-5-diphosphomethylpyrimidine from 5-amino-1-(5-phospho-D-ribosyl)imidazole: step 2/3.</text>
</comment>
<sequence>MTSKVLPCVLTIAGSDSGGGAGIQADIKSFQERDVFGTSVITAVTAQNTTGVQGVFPLETKAIEQQLDSIGEDFKISALKTGMLFDVSTIALVVDAIKKFSWENLVVDPVMVSTTGHILLEHEAIETIKSQLLPLARIVTPNIPEAEHLTELKIDKDTDIIRASEKILSMGSHSVLIKGGHGRSEIAEDIYMDQTGSLIRLRSRRLETTNTHGTGCTYSAVLAAELAKGREMEEALMTAKRFIQAAIEHAIPLGHGHGPTYHAAYRHHGIKEDVRCDHETVDLFYHGNK</sequence>
<feature type="domain" description="Pyridoxamine kinase/Phosphomethylpyrimidine kinase" evidence="12">
    <location>
        <begin position="16"/>
        <end position="260"/>
    </location>
</feature>
<dbReference type="CDD" id="cd01169">
    <property type="entry name" value="HMPP_kinase"/>
    <property type="match status" value="1"/>
</dbReference>
<protein>
    <recommendedName>
        <fullName evidence="7">Hydroxymethylpyrimidine/phosphomethylpyrimidine kinase</fullName>
        <ecNumber evidence="5">2.7.1.49</ecNumber>
        <ecNumber evidence="6">2.7.4.7</ecNumber>
    </recommendedName>
    <alternativeName>
        <fullName evidence="10">Hydroxymethylpyrimidine kinase</fullName>
    </alternativeName>
    <alternativeName>
        <fullName evidence="11">Hydroxymethylpyrimidine phosphate kinase</fullName>
    </alternativeName>
</protein>
<evidence type="ECO:0000256" key="9">
    <source>
        <dbReference type="ARBA" id="ARBA00037917"/>
    </source>
</evidence>
<dbReference type="Proteomes" id="UP001595733">
    <property type="component" value="Unassembled WGS sequence"/>
</dbReference>
<gene>
    <name evidence="13" type="primary">thiD</name>
    <name evidence="13" type="ORF">ACFO0S_01965</name>
</gene>
<dbReference type="PANTHER" id="PTHR20858">
    <property type="entry name" value="PHOSPHOMETHYLPYRIMIDINE KINASE"/>
    <property type="match status" value="1"/>
</dbReference>
<evidence type="ECO:0000256" key="3">
    <source>
        <dbReference type="ARBA" id="ARBA00004769"/>
    </source>
</evidence>
<evidence type="ECO:0000256" key="7">
    <source>
        <dbReference type="ARBA" id="ARBA00019161"/>
    </source>
</evidence>
<reference evidence="14" key="1">
    <citation type="journal article" date="2019" name="Int. J. Syst. Evol. Microbiol.">
        <title>The Global Catalogue of Microorganisms (GCM) 10K type strain sequencing project: providing services to taxonomists for standard genome sequencing and annotation.</title>
        <authorList>
            <consortium name="The Broad Institute Genomics Platform"/>
            <consortium name="The Broad Institute Genome Sequencing Center for Infectious Disease"/>
            <person name="Wu L."/>
            <person name="Ma J."/>
        </authorList>
    </citation>
    <scope>NUCLEOTIDE SEQUENCE [LARGE SCALE GENOMIC DNA]</scope>
    <source>
        <strain evidence="14">CCUG 50353</strain>
    </source>
</reference>
<keyword evidence="14" id="KW-1185">Reference proteome</keyword>
<dbReference type="EMBL" id="JBHSEF010000009">
    <property type="protein sequence ID" value="MFC4353831.1"/>
    <property type="molecule type" value="Genomic_DNA"/>
</dbReference>
<dbReference type="EC" id="2.7.1.49" evidence="5"/>
<comment type="catalytic activity">
    <reaction evidence="2">
        <text>4-amino-2-methyl-5-(phosphooxymethyl)pyrimidine + ATP = 4-amino-2-methyl-5-(diphosphooxymethyl)pyrimidine + ADP</text>
        <dbReference type="Rhea" id="RHEA:19893"/>
        <dbReference type="ChEBI" id="CHEBI:30616"/>
        <dbReference type="ChEBI" id="CHEBI:57841"/>
        <dbReference type="ChEBI" id="CHEBI:58354"/>
        <dbReference type="ChEBI" id="CHEBI:456216"/>
        <dbReference type="EC" id="2.7.4.7"/>
    </reaction>
</comment>
<comment type="pathway">
    <text evidence="3">Cofactor biosynthesis; thiamine diphosphate biosynthesis; 4-amino-2-methyl-5-diphosphomethylpyrimidine from 5-amino-1-(5-phospho-D-ribosyl)imidazole: step 3/3.</text>
</comment>
<dbReference type="PANTHER" id="PTHR20858:SF17">
    <property type="entry name" value="HYDROXYMETHYLPYRIMIDINE_PHOSPHOMETHYLPYRIMIDINE KINASE THI20-RELATED"/>
    <property type="match status" value="1"/>
</dbReference>
<organism evidence="13 14">
    <name type="scientific">Chryseomicrobium palamuruense</name>
    <dbReference type="NCBI Taxonomy" id="682973"/>
    <lineage>
        <taxon>Bacteria</taxon>
        <taxon>Bacillati</taxon>
        <taxon>Bacillota</taxon>
        <taxon>Bacilli</taxon>
        <taxon>Bacillales</taxon>
        <taxon>Caryophanaceae</taxon>
        <taxon>Chryseomicrobium</taxon>
    </lineage>
</organism>
<name>A0ABV8USY8_9BACL</name>
<keyword evidence="13" id="KW-0808">Transferase</keyword>
<evidence type="ECO:0000256" key="8">
    <source>
        <dbReference type="ARBA" id="ARBA00022977"/>
    </source>
</evidence>
<keyword evidence="13" id="KW-0418">Kinase</keyword>
<comment type="catalytic activity">
    <reaction evidence="1">
        <text>4-amino-5-hydroxymethyl-2-methylpyrimidine + ATP = 4-amino-2-methyl-5-(phosphooxymethyl)pyrimidine + ADP + H(+)</text>
        <dbReference type="Rhea" id="RHEA:23096"/>
        <dbReference type="ChEBI" id="CHEBI:15378"/>
        <dbReference type="ChEBI" id="CHEBI:16892"/>
        <dbReference type="ChEBI" id="CHEBI:30616"/>
        <dbReference type="ChEBI" id="CHEBI:58354"/>
        <dbReference type="ChEBI" id="CHEBI:456216"/>
        <dbReference type="EC" id="2.7.1.49"/>
    </reaction>
</comment>
<comment type="caution">
    <text evidence="13">The sequence shown here is derived from an EMBL/GenBank/DDBJ whole genome shotgun (WGS) entry which is preliminary data.</text>
</comment>
<dbReference type="RefSeq" id="WP_378139618.1">
    <property type="nucleotide sequence ID" value="NZ_JBHSEF010000009.1"/>
</dbReference>
<dbReference type="SUPFAM" id="SSF53613">
    <property type="entry name" value="Ribokinase-like"/>
    <property type="match status" value="1"/>
</dbReference>
<dbReference type="InterPro" id="IPR029056">
    <property type="entry name" value="Ribokinase-like"/>
</dbReference>
<dbReference type="InterPro" id="IPR004399">
    <property type="entry name" value="HMP/HMP-P_kinase_dom"/>
</dbReference>
<evidence type="ECO:0000256" key="4">
    <source>
        <dbReference type="ARBA" id="ARBA00009879"/>
    </source>
</evidence>
<keyword evidence="8" id="KW-0784">Thiamine biosynthesis</keyword>
<evidence type="ECO:0000313" key="13">
    <source>
        <dbReference type="EMBL" id="MFC4353831.1"/>
    </source>
</evidence>
<dbReference type="InterPro" id="IPR013749">
    <property type="entry name" value="PM/HMP-P_kinase-1"/>
</dbReference>
<dbReference type="GO" id="GO:0008972">
    <property type="term" value="F:phosphomethylpyrimidine kinase activity"/>
    <property type="evidence" value="ECO:0007669"/>
    <property type="project" value="UniProtKB-EC"/>
</dbReference>
<evidence type="ECO:0000256" key="2">
    <source>
        <dbReference type="ARBA" id="ARBA00000565"/>
    </source>
</evidence>
<comment type="similarity">
    <text evidence="4">Belongs to the ThiD family.</text>
</comment>
<dbReference type="Gene3D" id="3.40.1190.20">
    <property type="match status" value="1"/>
</dbReference>
<evidence type="ECO:0000313" key="14">
    <source>
        <dbReference type="Proteomes" id="UP001595733"/>
    </source>
</evidence>
<evidence type="ECO:0000256" key="5">
    <source>
        <dbReference type="ARBA" id="ARBA00012135"/>
    </source>
</evidence>
<evidence type="ECO:0000256" key="6">
    <source>
        <dbReference type="ARBA" id="ARBA00012963"/>
    </source>
</evidence>
<evidence type="ECO:0000256" key="1">
    <source>
        <dbReference type="ARBA" id="ARBA00000151"/>
    </source>
</evidence>
<dbReference type="NCBIfam" id="TIGR00097">
    <property type="entry name" value="HMP-P_kinase"/>
    <property type="match status" value="1"/>
</dbReference>
<evidence type="ECO:0000259" key="12">
    <source>
        <dbReference type="Pfam" id="PF08543"/>
    </source>
</evidence>
<evidence type="ECO:0000256" key="11">
    <source>
        <dbReference type="ARBA" id="ARBA00043176"/>
    </source>
</evidence>
<dbReference type="Pfam" id="PF08543">
    <property type="entry name" value="Phos_pyr_kin"/>
    <property type="match status" value="1"/>
</dbReference>
<dbReference type="EC" id="2.7.4.7" evidence="6"/>